<keyword evidence="4 8" id="KW-0812">Transmembrane</keyword>
<organism evidence="11 12">
    <name type="scientific">Micromonospora endolithica</name>
    <dbReference type="NCBI Taxonomy" id="230091"/>
    <lineage>
        <taxon>Bacteria</taxon>
        <taxon>Bacillati</taxon>
        <taxon>Actinomycetota</taxon>
        <taxon>Actinomycetes</taxon>
        <taxon>Micromonosporales</taxon>
        <taxon>Micromonosporaceae</taxon>
        <taxon>Micromonospora</taxon>
    </lineage>
</organism>
<dbReference type="EMBL" id="RBAK01000001">
    <property type="protein sequence ID" value="RKN50782.1"/>
    <property type="molecule type" value="Genomic_DNA"/>
</dbReference>
<proteinExistence type="inferred from homology"/>
<feature type="region of interest" description="Disordered" evidence="9">
    <location>
        <begin position="1"/>
        <end position="51"/>
    </location>
</feature>
<sequence length="297" mass="30798">MSPGPARGRTTGADGGTGRRTGAGPARGRGSGGGGRTSGDGGGRRGPARRWQLVRAGSDAVPASTRRFMARARQRRVRAALPWAVAAGVLALAGLVAWTLLGTGLFGVREVRVAGAELVTPVQVRDAAAVPDGTPLARVDLAAAAGRIGALPAVQRATVTRDWPDALVVTVTERTPAATVPRDGQFVVVDAAGVVFRTLPEQPAGLPVVRVARPGPDDQDTRAALEVLAALTPRLRDELADVTVEGLARITLRLRGGREVVWGDATRSADKARVATALLDRDADRIDVSVPDVVTLR</sequence>
<dbReference type="OrthoDB" id="9790760at2"/>
<name>A0A3A9ZR90_9ACTN</name>
<keyword evidence="7 8" id="KW-0131">Cell cycle</keyword>
<gene>
    <name evidence="8" type="primary">ftsQ</name>
    <name evidence="11" type="ORF">D7223_03240</name>
</gene>
<dbReference type="InterPro" id="IPR034746">
    <property type="entry name" value="POTRA"/>
</dbReference>
<comment type="caution">
    <text evidence="11">The sequence shown here is derived from an EMBL/GenBank/DDBJ whole genome shotgun (WGS) entry which is preliminary data.</text>
</comment>
<feature type="domain" description="POTRA" evidence="10">
    <location>
        <begin position="106"/>
        <end position="174"/>
    </location>
</feature>
<dbReference type="InterPro" id="IPR026579">
    <property type="entry name" value="FtsQ"/>
</dbReference>
<dbReference type="Proteomes" id="UP000281726">
    <property type="component" value="Unassembled WGS sequence"/>
</dbReference>
<evidence type="ECO:0000259" key="10">
    <source>
        <dbReference type="PROSITE" id="PS51779"/>
    </source>
</evidence>
<keyword evidence="6 8" id="KW-0472">Membrane</keyword>
<dbReference type="HAMAP" id="MF_00911">
    <property type="entry name" value="FtsQ_subfam"/>
    <property type="match status" value="1"/>
</dbReference>
<comment type="similarity">
    <text evidence="8">Belongs to the FtsQ/DivIB family. FtsQ subfamily.</text>
</comment>
<evidence type="ECO:0000256" key="3">
    <source>
        <dbReference type="ARBA" id="ARBA00022618"/>
    </source>
</evidence>
<evidence type="ECO:0000256" key="8">
    <source>
        <dbReference type="HAMAP-Rule" id="MF_00911"/>
    </source>
</evidence>
<dbReference type="InterPro" id="IPR005548">
    <property type="entry name" value="Cell_div_FtsQ/DivIB_C"/>
</dbReference>
<dbReference type="GO" id="GO:0043093">
    <property type="term" value="P:FtsZ-dependent cytokinesis"/>
    <property type="evidence" value="ECO:0007669"/>
    <property type="project" value="UniProtKB-UniRule"/>
</dbReference>
<feature type="compositionally biased region" description="Gly residues" evidence="9">
    <location>
        <begin position="13"/>
        <end position="45"/>
    </location>
</feature>
<protein>
    <recommendedName>
        <fullName evidence="8">Cell division protein FtsQ</fullName>
    </recommendedName>
</protein>
<accession>A0A3A9ZR90</accession>
<dbReference type="PANTHER" id="PTHR37820">
    <property type="entry name" value="CELL DIVISION PROTEIN DIVIB"/>
    <property type="match status" value="1"/>
</dbReference>
<dbReference type="AlphaFoldDB" id="A0A3A9ZR90"/>
<keyword evidence="12" id="KW-1185">Reference proteome</keyword>
<dbReference type="Pfam" id="PF03799">
    <property type="entry name" value="FtsQ_DivIB_C"/>
    <property type="match status" value="1"/>
</dbReference>
<dbReference type="PROSITE" id="PS51779">
    <property type="entry name" value="POTRA"/>
    <property type="match status" value="1"/>
</dbReference>
<comment type="function">
    <text evidence="8">Essential cell division protein.</text>
</comment>
<dbReference type="Gene3D" id="3.10.20.310">
    <property type="entry name" value="membrane protein fhac"/>
    <property type="match status" value="1"/>
</dbReference>
<keyword evidence="5 8" id="KW-1133">Transmembrane helix</keyword>
<evidence type="ECO:0000256" key="5">
    <source>
        <dbReference type="ARBA" id="ARBA00022989"/>
    </source>
</evidence>
<evidence type="ECO:0000256" key="4">
    <source>
        <dbReference type="ARBA" id="ARBA00022692"/>
    </source>
</evidence>
<dbReference type="GO" id="GO:0005886">
    <property type="term" value="C:plasma membrane"/>
    <property type="evidence" value="ECO:0007669"/>
    <property type="project" value="UniProtKB-SubCell"/>
</dbReference>
<evidence type="ECO:0000256" key="9">
    <source>
        <dbReference type="SAM" id="MobiDB-lite"/>
    </source>
</evidence>
<comment type="subcellular location">
    <subcellularLocation>
        <location evidence="8">Cell membrane</location>
        <topology evidence="8">Single-pass type II membrane protein</topology>
    </subcellularLocation>
    <subcellularLocation>
        <location evidence="1">Membrane</location>
    </subcellularLocation>
    <text evidence="8">Localizes to the division septum.</text>
</comment>
<reference evidence="11 12" key="1">
    <citation type="journal article" date="2004" name="Syst. Appl. Microbiol.">
        <title>Cryptoendolithic actinomycetes from antarctic sandstone rock samples: Micromonospora endolithica sp. nov. and two isolates related to Micromonospora coerulea Jensen 1932.</title>
        <authorList>
            <person name="Hirsch P."/>
            <person name="Mevs U."/>
            <person name="Kroppenstedt R.M."/>
            <person name="Schumann P."/>
            <person name="Stackebrandt E."/>
        </authorList>
    </citation>
    <scope>NUCLEOTIDE SEQUENCE [LARGE SCALE GENOMIC DNA]</scope>
    <source>
        <strain evidence="11 12">JCM 12677</strain>
    </source>
</reference>
<feature type="transmembrane region" description="Helical" evidence="8">
    <location>
        <begin position="79"/>
        <end position="101"/>
    </location>
</feature>
<dbReference type="PANTHER" id="PTHR37820:SF1">
    <property type="entry name" value="CELL DIVISION PROTEIN FTSQ"/>
    <property type="match status" value="1"/>
</dbReference>
<feature type="compositionally biased region" description="Low complexity" evidence="9">
    <location>
        <begin position="1"/>
        <end position="12"/>
    </location>
</feature>
<dbReference type="RefSeq" id="WP_120724584.1">
    <property type="nucleotide sequence ID" value="NZ_RBAK01000001.1"/>
</dbReference>
<evidence type="ECO:0000313" key="12">
    <source>
        <dbReference type="Proteomes" id="UP000281726"/>
    </source>
</evidence>
<evidence type="ECO:0000256" key="7">
    <source>
        <dbReference type="ARBA" id="ARBA00023306"/>
    </source>
</evidence>
<evidence type="ECO:0000256" key="2">
    <source>
        <dbReference type="ARBA" id="ARBA00022475"/>
    </source>
</evidence>
<keyword evidence="2 8" id="KW-1003">Cell membrane</keyword>
<keyword evidence="3 8" id="KW-0132">Cell division</keyword>
<dbReference type="InterPro" id="IPR013685">
    <property type="entry name" value="POTRA_FtsQ_type"/>
</dbReference>
<dbReference type="InterPro" id="IPR050487">
    <property type="entry name" value="FtsQ_DivIB"/>
</dbReference>
<evidence type="ECO:0000313" key="11">
    <source>
        <dbReference type="EMBL" id="RKN50782.1"/>
    </source>
</evidence>
<dbReference type="GO" id="GO:0090529">
    <property type="term" value="P:cell septum assembly"/>
    <property type="evidence" value="ECO:0007669"/>
    <property type="project" value="InterPro"/>
</dbReference>
<evidence type="ECO:0000256" key="1">
    <source>
        <dbReference type="ARBA" id="ARBA00004370"/>
    </source>
</evidence>
<dbReference type="Pfam" id="PF08478">
    <property type="entry name" value="POTRA_1"/>
    <property type="match status" value="1"/>
</dbReference>
<evidence type="ECO:0000256" key="6">
    <source>
        <dbReference type="ARBA" id="ARBA00023136"/>
    </source>
</evidence>
<dbReference type="GO" id="GO:0032153">
    <property type="term" value="C:cell division site"/>
    <property type="evidence" value="ECO:0007669"/>
    <property type="project" value="UniProtKB-UniRule"/>
</dbReference>